<dbReference type="InterPro" id="IPR036614">
    <property type="entry name" value="RusA-like_sf"/>
</dbReference>
<sequence length="209" mass="24474">MSFWDDQARNKVEEVEDMYRQAVGLSFKLGKSLAEWRTMLPESTSPDPKAYPPCIYSTFMLGEYSVYQFSYQGMLPLYSKDKQYKNQIKNYYTQATMEAIKASQIETPVLKSAFIYICHFFEDLLIRDLDNRNRSAIINAIRYVGLIKDDSWKEIEVMESGFLDVNRKNHVQVFVTPSQNALKMIENIREKYRAGHDFSGMFEPDKHPL</sequence>
<gene>
    <name evidence="1" type="ORF">J41TS12_29820</name>
</gene>
<dbReference type="Proteomes" id="UP000681162">
    <property type="component" value="Unassembled WGS sequence"/>
</dbReference>
<comment type="caution">
    <text evidence="1">The sequence shown here is derived from an EMBL/GenBank/DDBJ whole genome shotgun (WGS) entry which is preliminary data.</text>
</comment>
<dbReference type="GO" id="GO:0006281">
    <property type="term" value="P:DNA repair"/>
    <property type="evidence" value="ECO:0007669"/>
    <property type="project" value="InterPro"/>
</dbReference>
<evidence type="ECO:0000313" key="2">
    <source>
        <dbReference type="Proteomes" id="UP000681162"/>
    </source>
</evidence>
<dbReference type="SUPFAM" id="SSF103084">
    <property type="entry name" value="Holliday junction resolvase RusA"/>
    <property type="match status" value="1"/>
</dbReference>
<accession>A0A919XRU9</accession>
<proteinExistence type="predicted"/>
<organism evidence="1 2">
    <name type="scientific">Paenibacillus antibioticophila</name>
    <dbReference type="NCBI Taxonomy" id="1274374"/>
    <lineage>
        <taxon>Bacteria</taxon>
        <taxon>Bacillati</taxon>
        <taxon>Bacillota</taxon>
        <taxon>Bacilli</taxon>
        <taxon>Bacillales</taxon>
        <taxon>Paenibacillaceae</taxon>
        <taxon>Paenibacillus</taxon>
    </lineage>
</organism>
<dbReference type="AlphaFoldDB" id="A0A919XRU9"/>
<dbReference type="GO" id="GO:0000287">
    <property type="term" value="F:magnesium ion binding"/>
    <property type="evidence" value="ECO:0007669"/>
    <property type="project" value="InterPro"/>
</dbReference>
<dbReference type="GO" id="GO:0006310">
    <property type="term" value="P:DNA recombination"/>
    <property type="evidence" value="ECO:0007669"/>
    <property type="project" value="InterPro"/>
</dbReference>
<evidence type="ECO:0000313" key="1">
    <source>
        <dbReference type="EMBL" id="GIO38121.1"/>
    </source>
</evidence>
<reference evidence="1 2" key="1">
    <citation type="submission" date="2021-03" db="EMBL/GenBank/DDBJ databases">
        <title>Antimicrobial resistance genes in bacteria isolated from Japanese honey, and their potential for conferring macrolide and lincosamide resistance in the American foulbrood pathogen Paenibacillus larvae.</title>
        <authorList>
            <person name="Okamoto M."/>
            <person name="Kumagai M."/>
            <person name="Kanamori H."/>
            <person name="Takamatsu D."/>
        </authorList>
    </citation>
    <scope>NUCLEOTIDE SEQUENCE [LARGE SCALE GENOMIC DNA]</scope>
    <source>
        <strain evidence="1 2">J41TS12</strain>
    </source>
</reference>
<protein>
    <submittedName>
        <fullName evidence="1">Uncharacterized protein</fullName>
    </submittedName>
</protein>
<dbReference type="Gene3D" id="3.30.1330.70">
    <property type="entry name" value="Holliday junction resolvase RusA"/>
    <property type="match status" value="1"/>
</dbReference>
<keyword evidence="2" id="KW-1185">Reference proteome</keyword>
<dbReference type="EMBL" id="BORR01000010">
    <property type="protein sequence ID" value="GIO38121.1"/>
    <property type="molecule type" value="Genomic_DNA"/>
</dbReference>
<name>A0A919XRU9_9BACL</name>
<dbReference type="RefSeq" id="WP_212940295.1">
    <property type="nucleotide sequence ID" value="NZ_BORR01000010.1"/>
</dbReference>